<evidence type="ECO:0000259" key="6">
    <source>
        <dbReference type="PROSITE" id="PS50252"/>
    </source>
</evidence>
<evidence type="ECO:0000313" key="8">
    <source>
        <dbReference type="WBParaSite" id="PEQ_0000468601-mRNA-1"/>
    </source>
</evidence>
<dbReference type="GO" id="GO:0005634">
    <property type="term" value="C:nucleus"/>
    <property type="evidence" value="ECO:0007669"/>
    <property type="project" value="UniProtKB-SubCell"/>
</dbReference>
<dbReference type="Gene3D" id="2.60.40.820">
    <property type="entry name" value="Transcription factor, T-box"/>
    <property type="match status" value="1"/>
</dbReference>
<keyword evidence="4 5" id="KW-0539">Nucleus</keyword>
<comment type="subcellular location">
    <subcellularLocation>
        <location evidence="5">Nucleus</location>
    </subcellularLocation>
</comment>
<proteinExistence type="predicted"/>
<name>A0A914RDD9_PAREQ</name>
<dbReference type="GO" id="GO:0003677">
    <property type="term" value="F:DNA binding"/>
    <property type="evidence" value="ECO:0007669"/>
    <property type="project" value="UniProtKB-UniRule"/>
</dbReference>
<evidence type="ECO:0000313" key="7">
    <source>
        <dbReference type="Proteomes" id="UP000887564"/>
    </source>
</evidence>
<evidence type="ECO:0000256" key="5">
    <source>
        <dbReference type="PROSITE-ProRule" id="PRU00201"/>
    </source>
</evidence>
<dbReference type="PROSITE" id="PS50252">
    <property type="entry name" value="TBOX_3"/>
    <property type="match status" value="1"/>
</dbReference>
<evidence type="ECO:0000256" key="4">
    <source>
        <dbReference type="ARBA" id="ARBA00023242"/>
    </source>
</evidence>
<dbReference type="InterPro" id="IPR046360">
    <property type="entry name" value="T-box_DNA-bd"/>
</dbReference>
<dbReference type="AlphaFoldDB" id="A0A914RDD9"/>
<keyword evidence="2 5" id="KW-0238">DNA-binding</keyword>
<keyword evidence="7" id="KW-1185">Reference proteome</keyword>
<keyword evidence="1" id="KW-0805">Transcription regulation</keyword>
<dbReference type="InterPro" id="IPR036960">
    <property type="entry name" value="T-box_sf"/>
</dbReference>
<protein>
    <submittedName>
        <fullName evidence="8">T-box domain-containing protein</fullName>
    </submittedName>
</protein>
<evidence type="ECO:0000256" key="1">
    <source>
        <dbReference type="ARBA" id="ARBA00023015"/>
    </source>
</evidence>
<sequence>MEFVAVTQYQNIHIVELKNQFNPYAKGQRFRRCDKTFQSRKRSSDRSSTYMDHISLRFVSKSYSWRSGLGNTCLKKNIVQEALKFLVAACLCKEISLKEAHSYFIR</sequence>
<dbReference type="InterPro" id="IPR008967">
    <property type="entry name" value="p53-like_TF_DNA-bd_sf"/>
</dbReference>
<comment type="caution">
    <text evidence="5">Lacks conserved residue(s) required for the propagation of feature annotation.</text>
</comment>
<evidence type="ECO:0000256" key="3">
    <source>
        <dbReference type="ARBA" id="ARBA00023163"/>
    </source>
</evidence>
<keyword evidence="3" id="KW-0804">Transcription</keyword>
<accession>A0A914RDD9</accession>
<dbReference type="SUPFAM" id="SSF49417">
    <property type="entry name" value="p53-like transcription factors"/>
    <property type="match status" value="1"/>
</dbReference>
<organism evidence="7 8">
    <name type="scientific">Parascaris equorum</name>
    <name type="common">Equine roundworm</name>
    <dbReference type="NCBI Taxonomy" id="6256"/>
    <lineage>
        <taxon>Eukaryota</taxon>
        <taxon>Metazoa</taxon>
        <taxon>Ecdysozoa</taxon>
        <taxon>Nematoda</taxon>
        <taxon>Chromadorea</taxon>
        <taxon>Rhabditida</taxon>
        <taxon>Spirurina</taxon>
        <taxon>Ascaridomorpha</taxon>
        <taxon>Ascaridoidea</taxon>
        <taxon>Ascarididae</taxon>
        <taxon>Parascaris</taxon>
    </lineage>
</organism>
<dbReference type="Proteomes" id="UP000887564">
    <property type="component" value="Unplaced"/>
</dbReference>
<dbReference type="GO" id="GO:0045893">
    <property type="term" value="P:positive regulation of DNA-templated transcription"/>
    <property type="evidence" value="ECO:0007669"/>
    <property type="project" value="InterPro"/>
</dbReference>
<feature type="domain" description="T-box" evidence="6">
    <location>
        <begin position="1"/>
        <end position="30"/>
    </location>
</feature>
<dbReference type="Pfam" id="PF00907">
    <property type="entry name" value="T-box"/>
    <property type="match status" value="1"/>
</dbReference>
<dbReference type="WBParaSite" id="PEQ_0000468601-mRNA-1">
    <property type="protein sequence ID" value="PEQ_0000468601-mRNA-1"/>
    <property type="gene ID" value="PEQ_0000468601"/>
</dbReference>
<dbReference type="GO" id="GO:0003700">
    <property type="term" value="F:DNA-binding transcription factor activity"/>
    <property type="evidence" value="ECO:0007669"/>
    <property type="project" value="InterPro"/>
</dbReference>
<evidence type="ECO:0000256" key="2">
    <source>
        <dbReference type="ARBA" id="ARBA00023125"/>
    </source>
</evidence>
<reference evidence="8" key="1">
    <citation type="submission" date="2022-11" db="UniProtKB">
        <authorList>
            <consortium name="WormBaseParasite"/>
        </authorList>
    </citation>
    <scope>IDENTIFICATION</scope>
</reference>